<dbReference type="GO" id="GO:0005829">
    <property type="term" value="C:cytosol"/>
    <property type="evidence" value="ECO:0007669"/>
    <property type="project" value="TreeGrafter"/>
</dbReference>
<dbReference type="SUPFAM" id="SSF50978">
    <property type="entry name" value="WD40 repeat-like"/>
    <property type="match status" value="1"/>
</dbReference>
<evidence type="ECO:0000256" key="2">
    <source>
        <dbReference type="ARBA" id="ARBA00022737"/>
    </source>
</evidence>
<dbReference type="InterPro" id="IPR036372">
    <property type="entry name" value="BEACH_dom_sf"/>
</dbReference>
<dbReference type="GO" id="GO:0019901">
    <property type="term" value="F:protein kinase binding"/>
    <property type="evidence" value="ECO:0007669"/>
    <property type="project" value="TreeGrafter"/>
</dbReference>
<feature type="domain" description="BEACH-type PH" evidence="5">
    <location>
        <begin position="255"/>
        <end position="352"/>
    </location>
</feature>
<dbReference type="PROSITE" id="PS51783">
    <property type="entry name" value="PH_BEACH"/>
    <property type="match status" value="1"/>
</dbReference>
<evidence type="ECO:0008006" key="8">
    <source>
        <dbReference type="Google" id="ProtNLM"/>
    </source>
</evidence>
<keyword evidence="2" id="KW-0677">Repeat</keyword>
<evidence type="ECO:0000313" key="6">
    <source>
        <dbReference type="EMBL" id="KAJ8778867.1"/>
    </source>
</evidence>
<name>A0AB34GIJ6_ESCRO</name>
<dbReference type="InterPro" id="IPR036322">
    <property type="entry name" value="WD40_repeat_dom_sf"/>
</dbReference>
<dbReference type="Gene3D" id="2.130.10.10">
    <property type="entry name" value="YVTN repeat-like/Quinoprotein amine dehydrogenase"/>
    <property type="match status" value="1"/>
</dbReference>
<dbReference type="PROSITE" id="PS50082">
    <property type="entry name" value="WD_REPEATS_2"/>
    <property type="match status" value="1"/>
</dbReference>
<dbReference type="InterPro" id="IPR050865">
    <property type="entry name" value="BEACH_Domain"/>
</dbReference>
<gene>
    <name evidence="6" type="ORF">J1605_013101</name>
</gene>
<dbReference type="AlphaFoldDB" id="A0AB34GIJ6"/>
<dbReference type="Pfam" id="PF20426">
    <property type="entry name" value="NBCH_WD40"/>
    <property type="match status" value="1"/>
</dbReference>
<dbReference type="GO" id="GO:0016020">
    <property type="term" value="C:membrane"/>
    <property type="evidence" value="ECO:0007669"/>
    <property type="project" value="TreeGrafter"/>
</dbReference>
<dbReference type="InterPro" id="IPR011993">
    <property type="entry name" value="PH-like_dom_sf"/>
</dbReference>
<dbReference type="Pfam" id="PF16057">
    <property type="entry name" value="DUF4800"/>
    <property type="match status" value="2"/>
</dbReference>
<organism evidence="6 7">
    <name type="scientific">Eschrichtius robustus</name>
    <name type="common">California gray whale</name>
    <name type="synonym">Eschrichtius gibbosus</name>
    <dbReference type="NCBI Taxonomy" id="9764"/>
    <lineage>
        <taxon>Eukaryota</taxon>
        <taxon>Metazoa</taxon>
        <taxon>Chordata</taxon>
        <taxon>Craniata</taxon>
        <taxon>Vertebrata</taxon>
        <taxon>Euteleostomi</taxon>
        <taxon>Mammalia</taxon>
        <taxon>Eutheria</taxon>
        <taxon>Laurasiatheria</taxon>
        <taxon>Artiodactyla</taxon>
        <taxon>Whippomorpha</taxon>
        <taxon>Cetacea</taxon>
        <taxon>Mysticeti</taxon>
        <taxon>Eschrichtiidae</taxon>
        <taxon>Eschrichtius</taxon>
    </lineage>
</organism>
<keyword evidence="1 3" id="KW-0853">WD repeat</keyword>
<dbReference type="SMART" id="SM00320">
    <property type="entry name" value="WD40"/>
    <property type="match status" value="4"/>
</dbReference>
<dbReference type="InterPro" id="IPR001680">
    <property type="entry name" value="WD40_rpt"/>
</dbReference>
<comment type="caution">
    <text evidence="6">The sequence shown here is derived from an EMBL/GenBank/DDBJ whole genome shotgun (WGS) entry which is preliminary data.</text>
</comment>
<reference evidence="6 7" key="1">
    <citation type="submission" date="2022-11" db="EMBL/GenBank/DDBJ databases">
        <title>Whole genome sequence of Eschrichtius robustus ER-17-0199.</title>
        <authorList>
            <person name="Bruniche-Olsen A."/>
            <person name="Black A.N."/>
            <person name="Fields C.J."/>
            <person name="Walden K."/>
            <person name="Dewoody J.A."/>
        </authorList>
    </citation>
    <scope>NUCLEOTIDE SEQUENCE [LARGE SCALE GENOMIC DNA]</scope>
    <source>
        <strain evidence="6">ER-17-0199</strain>
        <tissue evidence="6">Blubber</tissue>
    </source>
</reference>
<dbReference type="Gene3D" id="1.10.1540.10">
    <property type="entry name" value="BEACH domain"/>
    <property type="match status" value="2"/>
</dbReference>
<dbReference type="CDD" id="cd01201">
    <property type="entry name" value="PH_BEACH"/>
    <property type="match status" value="1"/>
</dbReference>
<evidence type="ECO:0000256" key="1">
    <source>
        <dbReference type="ARBA" id="ARBA00022574"/>
    </source>
</evidence>
<sequence>MRMYIFYKIVPYMKQYETHAFYDGHESMALYWKDCYEALMVNMHKRDREGGESKLKFQAEIARGSLAPGAEPHQGAVGKELVAAASWRYAGELDSCLLRISIVNFLDQLSLEFFVEPFNRKARQENLRYNNMLKQLSSPQLATLRRWKAIKLYLTCERGPWAERKQNPIHWKLANVENYSRMRLKLVPNYNFKTHDEASALRDNLGIQHSQPSSDSLLLEVVKQVKVSDMEEDKLDLPEEEITARVNIDEKEEQDQKEKLVLLEDCELITIIDIIPGRLEITTQHIYFYDGSIEKEDGVGFDFKWPHSQVREIHLRRYNLRRSALEIFHVDQSNYFLNFKKEVRNKVYSRLLSLHSPNSYGSRSPQELFKASGLTQKWVNREISNFDYLIQLNTMAGRTYNDLAQYPVFPWILQDYTSEELDLNNPSVFRDLSKPIGVVNDKNAKAMREKYENFEDPMGTIDKFHYGTHYSNSAGVMHYLIRTEPFTTLHIQLQSGRFDCADRQFHSIPATWQALMDNPYDVKELIPEFFYFPEFLENQNLELFVLLVKAYPGLHDLQLCTLGQVVGGKASNSQKFNLGRLQVSRELVNDVILPKWAKSAEDFIYKHRKALESEYVSAHLHEWIDLIFGYKQRGPAAVEALNVFYYCSYEGAVDLDALTDEKERKALEGMINNFGQTPCQLLKEPHPSRLSAEEAVQKQTKTDTSTFNLFQHLPELKSFFIEGISDGIPLIKAIVPKNQSRSFISQGSPELLVTVSMNYVIGTHGWLPYDRNISNYFTFIRDQTVTNPKTQRSMNGPFAPGLEITSKLFIVSHDAKLLFSAGHWDNSIQVMSLTKGKIVSHNIRHMDIVTCLATDYCGIHLISGSRDTTCMVWQITQQGGIPVGLASKPFQILYGHTDEVLSVGISTELDMAVSGSRDGTVIIHTIQKGQYMRTLRPPCESSLLLTIPNLAISWEGHIVIYSSIEESTTLKDKNALHLFSVNGKYLQSQVLKEQVSDICLIGEHIVTGSLQGFLSIRDLHSLNLSINPLAMRSPIHCVYVTKEYSHILVGLEDGKLIVVGVGKPAEMRSGQLSRKLWGSNKRLSQISAGETEYNTQDSK</sequence>
<evidence type="ECO:0000256" key="3">
    <source>
        <dbReference type="PROSITE-ProRule" id="PRU00221"/>
    </source>
</evidence>
<dbReference type="CDD" id="cd06071">
    <property type="entry name" value="Beach"/>
    <property type="match status" value="1"/>
</dbReference>
<accession>A0AB34GIJ6</accession>
<dbReference type="SUPFAM" id="SSF81837">
    <property type="entry name" value="BEACH domain"/>
    <property type="match status" value="2"/>
</dbReference>
<evidence type="ECO:0000259" key="5">
    <source>
        <dbReference type="PROSITE" id="PS51783"/>
    </source>
</evidence>
<dbReference type="Pfam" id="PF14844">
    <property type="entry name" value="PH_BEACH"/>
    <property type="match status" value="1"/>
</dbReference>
<dbReference type="InterPro" id="IPR015943">
    <property type="entry name" value="WD40/YVTN_repeat-like_dom_sf"/>
</dbReference>
<dbReference type="SMART" id="SM01026">
    <property type="entry name" value="Beach"/>
    <property type="match status" value="1"/>
</dbReference>
<feature type="domain" description="BEACH" evidence="4">
    <location>
        <begin position="363"/>
        <end position="689"/>
    </location>
</feature>
<dbReference type="InterPro" id="IPR000409">
    <property type="entry name" value="BEACH_dom"/>
</dbReference>
<feature type="repeat" description="WD" evidence="3">
    <location>
        <begin position="893"/>
        <end position="934"/>
    </location>
</feature>
<evidence type="ECO:0000313" key="7">
    <source>
        <dbReference type="Proteomes" id="UP001159641"/>
    </source>
</evidence>
<dbReference type="InterPro" id="IPR046851">
    <property type="entry name" value="NBCH_WD40"/>
</dbReference>
<dbReference type="SUPFAM" id="SSF50729">
    <property type="entry name" value="PH domain-like"/>
    <property type="match status" value="1"/>
</dbReference>
<protein>
    <recommendedName>
        <fullName evidence="8">Neurobeachin-like protein 1</fullName>
    </recommendedName>
</protein>
<dbReference type="Pfam" id="PF02138">
    <property type="entry name" value="Beach"/>
    <property type="match status" value="2"/>
</dbReference>
<dbReference type="Proteomes" id="UP001159641">
    <property type="component" value="Unassembled WGS sequence"/>
</dbReference>
<dbReference type="PANTHER" id="PTHR13743:SF115">
    <property type="entry name" value="NEUROBEACHIN-LIKE PROTEIN 1"/>
    <property type="match status" value="1"/>
</dbReference>
<dbReference type="PANTHER" id="PTHR13743">
    <property type="entry name" value="BEIGE/BEACH-RELATED"/>
    <property type="match status" value="1"/>
</dbReference>
<keyword evidence="7" id="KW-1185">Reference proteome</keyword>
<dbReference type="Gene3D" id="2.30.29.30">
    <property type="entry name" value="Pleckstrin-homology domain (PH domain)/Phosphotyrosine-binding domain (PTB)"/>
    <property type="match status" value="1"/>
</dbReference>
<dbReference type="PROSITE" id="PS50197">
    <property type="entry name" value="BEACH"/>
    <property type="match status" value="1"/>
</dbReference>
<dbReference type="GO" id="GO:0008104">
    <property type="term" value="P:intracellular protein localization"/>
    <property type="evidence" value="ECO:0007669"/>
    <property type="project" value="TreeGrafter"/>
</dbReference>
<evidence type="ECO:0000259" key="4">
    <source>
        <dbReference type="PROSITE" id="PS50197"/>
    </source>
</evidence>
<dbReference type="InterPro" id="IPR023362">
    <property type="entry name" value="PH-BEACH_dom"/>
</dbReference>
<dbReference type="EMBL" id="JAIQCJ010002233">
    <property type="protein sequence ID" value="KAJ8778867.1"/>
    <property type="molecule type" value="Genomic_DNA"/>
</dbReference>
<proteinExistence type="predicted"/>